<evidence type="ECO:0000313" key="6">
    <source>
        <dbReference type="Proteomes" id="UP000244178"/>
    </source>
</evidence>
<evidence type="ECO:0000256" key="2">
    <source>
        <dbReference type="ARBA" id="ARBA00022630"/>
    </source>
</evidence>
<dbReference type="PANTHER" id="PTHR11748:SF111">
    <property type="entry name" value="D-LACTATE DEHYDROGENASE, MITOCHONDRIAL-RELATED"/>
    <property type="match status" value="1"/>
</dbReference>
<comment type="caution">
    <text evidence="5">The sequence shown here is derived from an EMBL/GenBank/DDBJ whole genome shotgun (WGS) entry which is preliminary data.</text>
</comment>
<dbReference type="InterPro" id="IPR036318">
    <property type="entry name" value="FAD-bd_PCMH-like_sf"/>
</dbReference>
<dbReference type="PANTHER" id="PTHR11748">
    <property type="entry name" value="D-LACTATE DEHYDROGENASE"/>
    <property type="match status" value="1"/>
</dbReference>
<protein>
    <submittedName>
        <fullName evidence="5">FAD-binding protein</fullName>
    </submittedName>
</protein>
<dbReference type="GO" id="GO:0004458">
    <property type="term" value="F:D-lactate dehydrogenase (cytochrome) activity"/>
    <property type="evidence" value="ECO:0007669"/>
    <property type="project" value="TreeGrafter"/>
</dbReference>
<dbReference type="InterPro" id="IPR006094">
    <property type="entry name" value="Oxid_FAD_bind_N"/>
</dbReference>
<dbReference type="EMBL" id="PYJM01000005">
    <property type="protein sequence ID" value="PUA43329.1"/>
    <property type="molecule type" value="Genomic_DNA"/>
</dbReference>
<organism evidence="5 6">
    <name type="scientific">Pseudomonas protegens</name>
    <dbReference type="NCBI Taxonomy" id="380021"/>
    <lineage>
        <taxon>Bacteria</taxon>
        <taxon>Pseudomonadati</taxon>
        <taxon>Pseudomonadota</taxon>
        <taxon>Gammaproteobacteria</taxon>
        <taxon>Pseudomonadales</taxon>
        <taxon>Pseudomonadaceae</taxon>
        <taxon>Pseudomonas</taxon>
    </lineage>
</organism>
<dbReference type="PROSITE" id="PS51387">
    <property type="entry name" value="FAD_PCMH"/>
    <property type="match status" value="1"/>
</dbReference>
<dbReference type="GO" id="GO:0008720">
    <property type="term" value="F:D-lactate dehydrogenase (NAD+) activity"/>
    <property type="evidence" value="ECO:0007669"/>
    <property type="project" value="TreeGrafter"/>
</dbReference>
<name>A0A2T6GGP0_9PSED</name>
<dbReference type="InterPro" id="IPR016164">
    <property type="entry name" value="FAD-linked_Oxase-like_C"/>
</dbReference>
<reference evidence="5 6" key="1">
    <citation type="submission" date="2018-03" db="EMBL/GenBank/DDBJ databases">
        <title>Draft genome sequence of the plant growth promoting rhizobacterium Pseudomonas protegens strain BNJ-SS-45 isolated from wheat (Triticum aestivum) rhizosphere.</title>
        <authorList>
            <person name="Bajpai A."/>
            <person name="Shende K."/>
            <person name="Meena N."/>
            <person name="Upadhyayula S.R."/>
            <person name="Suravajhala P."/>
            <person name="Medicherla K.M."/>
            <person name="Johri B.N."/>
        </authorList>
    </citation>
    <scope>NUCLEOTIDE SEQUENCE [LARGE SCALE GENOMIC DNA]</scope>
    <source>
        <strain evidence="5 6">BNJ-SS-45</strain>
    </source>
</reference>
<dbReference type="Gene3D" id="3.40.462.10">
    <property type="entry name" value="FAD-linked oxidases, C-terminal domain"/>
    <property type="match status" value="1"/>
</dbReference>
<proteinExistence type="inferred from homology"/>
<gene>
    <name evidence="5" type="ORF">C5U62_22090</name>
</gene>
<comment type="similarity">
    <text evidence="1">Belongs to the FAD-binding oxidoreductase/transferase type 4 family.</text>
</comment>
<dbReference type="InterPro" id="IPR016167">
    <property type="entry name" value="FAD-bd_PCMH_sub1"/>
</dbReference>
<evidence type="ECO:0000313" key="5">
    <source>
        <dbReference type="EMBL" id="PUA43329.1"/>
    </source>
</evidence>
<keyword evidence="3" id="KW-0274">FAD</keyword>
<dbReference type="Pfam" id="PF01565">
    <property type="entry name" value="FAD_binding_4"/>
    <property type="match status" value="1"/>
</dbReference>
<dbReference type="SUPFAM" id="SSF55103">
    <property type="entry name" value="FAD-linked oxidases, C-terminal domain"/>
    <property type="match status" value="1"/>
</dbReference>
<keyword evidence="2" id="KW-0285">Flavoprotein</keyword>
<dbReference type="Gene3D" id="3.30.43.10">
    <property type="entry name" value="Uridine Diphospho-n-acetylenolpyruvylglucosamine Reductase, domain 2"/>
    <property type="match status" value="1"/>
</dbReference>
<dbReference type="InterPro" id="IPR016169">
    <property type="entry name" value="FAD-bd_PCMH_sub2"/>
</dbReference>
<evidence type="ECO:0000256" key="1">
    <source>
        <dbReference type="ARBA" id="ARBA00008000"/>
    </source>
</evidence>
<evidence type="ECO:0000256" key="3">
    <source>
        <dbReference type="ARBA" id="ARBA00022827"/>
    </source>
</evidence>
<dbReference type="Proteomes" id="UP000244178">
    <property type="component" value="Unassembled WGS sequence"/>
</dbReference>
<dbReference type="InterPro" id="IPR016166">
    <property type="entry name" value="FAD-bd_PCMH"/>
</dbReference>
<feature type="domain" description="FAD-binding PCMH-type" evidence="4">
    <location>
        <begin position="56"/>
        <end position="240"/>
    </location>
</feature>
<dbReference type="InterPro" id="IPR016170">
    <property type="entry name" value="Cytok_DH_C_sf"/>
</dbReference>
<dbReference type="GO" id="GO:0071949">
    <property type="term" value="F:FAD binding"/>
    <property type="evidence" value="ECO:0007669"/>
    <property type="project" value="InterPro"/>
</dbReference>
<sequence length="562" mass="61487">MYSNCACSCGWEGWPVLSESTRLQAALEQWRDVLGESQVRLDHAGIAHVQHDTMHSPAYAQAVIAPLSSEQVAACVAIAHRHRIALHPISTGHNWGYGCAATGREHCVVMDLSGMTRILSFDQELSVVTLEPGVTQGALAQYLQERGLPYLTPVTGAGPSCSLLGNALERGYGITPQTDHFQAVLALEAVLPDGQIYRSPLSMGAASPCFKWGVGPYLDGLFSQSGLGIVTQMSLALVRKPQVIQPFYFWIEDPARLGPALEGVRRILEQAQGQVGGINLMNRTRLLTMASEGQGLAGRSGEQLRQAADSLGLPAWMGVGSIYCHADQQASLKRMIRRELKGFADRSMFKTHRQLDLAHGLLQRLPGSWARRWQRTLEKMLLGVELMEGRPNEVALPLAYSAGAKPPPGPGLNPARDHCGLIWYAPVLPFKKQLIEDFLHAMNEQCQAQDMLCPITLTTLSTRAIDCTVPLLFARSDPQASARAHDCYQQLFQLGKARGIVPYRVPVAFMPLLADQQQPAWQLGARLKHALDPHHLLSPGRYCLPADTRAPLANPEPVACHE</sequence>
<dbReference type="SUPFAM" id="SSF56176">
    <property type="entry name" value="FAD-binding/transporter-associated domain-like"/>
    <property type="match status" value="1"/>
</dbReference>
<dbReference type="AlphaFoldDB" id="A0A2T6GGP0"/>
<dbReference type="Gene3D" id="3.30.465.10">
    <property type="match status" value="1"/>
</dbReference>
<accession>A0A2T6GGP0</accession>
<evidence type="ECO:0000259" key="4">
    <source>
        <dbReference type="PROSITE" id="PS51387"/>
    </source>
</evidence>
<dbReference type="GO" id="GO:1903457">
    <property type="term" value="P:lactate catabolic process"/>
    <property type="evidence" value="ECO:0007669"/>
    <property type="project" value="TreeGrafter"/>
</dbReference>